<reference evidence="3" key="1">
    <citation type="submission" date="2016-07" db="EMBL/GenBank/DDBJ databases">
        <authorList>
            <person name="Florea S."/>
            <person name="Webb J.S."/>
            <person name="Jaromczyk J."/>
            <person name="Schardl C.L."/>
        </authorList>
    </citation>
    <scope>NUCLEOTIDE SEQUENCE [LARGE SCALE GENOMIC DNA]</scope>
    <source>
        <strain evidence="3">KCTC 42131</strain>
    </source>
</reference>
<keyword evidence="3" id="KW-1185">Reference proteome</keyword>
<dbReference type="STRING" id="1524254.PHACT_07930"/>
<dbReference type="EMBL" id="MASR01000001">
    <property type="protein sequence ID" value="OFE13075.1"/>
    <property type="molecule type" value="Genomic_DNA"/>
</dbReference>
<comment type="caution">
    <text evidence="2">The sequence shown here is derived from an EMBL/GenBank/DDBJ whole genome shotgun (WGS) entry which is preliminary data.</text>
</comment>
<accession>A0A1E8CLB3</accession>
<keyword evidence="1" id="KW-0472">Membrane</keyword>
<protein>
    <submittedName>
        <fullName evidence="2">Uncharacterized protein</fullName>
    </submittedName>
</protein>
<dbReference type="OrthoDB" id="6227277at2"/>
<name>A0A1E8CLB3_9GAMM</name>
<organism evidence="2 3">
    <name type="scientific">Pseudohongiella acticola</name>
    <dbReference type="NCBI Taxonomy" id="1524254"/>
    <lineage>
        <taxon>Bacteria</taxon>
        <taxon>Pseudomonadati</taxon>
        <taxon>Pseudomonadota</taxon>
        <taxon>Gammaproteobacteria</taxon>
        <taxon>Pseudomonadales</taxon>
        <taxon>Pseudohongiellaceae</taxon>
        <taxon>Pseudohongiella</taxon>
    </lineage>
</organism>
<keyword evidence="1" id="KW-1133">Transmembrane helix</keyword>
<dbReference type="AlphaFoldDB" id="A0A1E8CLB3"/>
<evidence type="ECO:0000313" key="3">
    <source>
        <dbReference type="Proteomes" id="UP000175669"/>
    </source>
</evidence>
<evidence type="ECO:0000313" key="2">
    <source>
        <dbReference type="EMBL" id="OFE13075.1"/>
    </source>
</evidence>
<keyword evidence="1" id="KW-0812">Transmembrane</keyword>
<gene>
    <name evidence="2" type="ORF">PHACT_07930</name>
</gene>
<dbReference type="Proteomes" id="UP000175669">
    <property type="component" value="Unassembled WGS sequence"/>
</dbReference>
<dbReference type="RefSeq" id="WP_070116686.1">
    <property type="nucleotide sequence ID" value="NZ_MASR01000001.1"/>
</dbReference>
<feature type="transmembrane region" description="Helical" evidence="1">
    <location>
        <begin position="45"/>
        <end position="64"/>
    </location>
</feature>
<evidence type="ECO:0000256" key="1">
    <source>
        <dbReference type="SAM" id="Phobius"/>
    </source>
</evidence>
<sequence>MKTEQELDQLIDALPSDLQPERDLWSSLADQLPAREPVRKRRLSALIQPMAVAGALTLMLVMGWRAVLVPENTGPAIAGGDDVVEEEAVAAQVVIAQQFEPIKAEQLSQLMPGSRNFGDWQYQMAAWDSAIGQVSTALEYYPDDPQLLAQMQRLYAQQIDYLRLIGRVDANDYFSGDEL</sequence>
<proteinExistence type="predicted"/>